<sequence>MPALAAPSTCNHFTWGQTLCYALRCHRLRSRKKTQLPPSQRGSVAELRPVNQEITVRFRSGHRPGLRTPSPG</sequence>
<name>L5LKG3_MYODS</name>
<reference evidence="2" key="1">
    <citation type="journal article" date="2013" name="Science">
        <title>Comparative analysis of bat genomes provides insight into the evolution of flight and immunity.</title>
        <authorList>
            <person name="Zhang G."/>
            <person name="Cowled C."/>
            <person name="Shi Z."/>
            <person name="Huang Z."/>
            <person name="Bishop-Lilly K.A."/>
            <person name="Fang X."/>
            <person name="Wynne J.W."/>
            <person name="Xiong Z."/>
            <person name="Baker M.L."/>
            <person name="Zhao W."/>
            <person name="Tachedjian M."/>
            <person name="Zhu Y."/>
            <person name="Zhou P."/>
            <person name="Jiang X."/>
            <person name="Ng J."/>
            <person name="Yang L."/>
            <person name="Wu L."/>
            <person name="Xiao J."/>
            <person name="Feng Y."/>
            <person name="Chen Y."/>
            <person name="Sun X."/>
            <person name="Zhang Y."/>
            <person name="Marsh G.A."/>
            <person name="Crameri G."/>
            <person name="Broder C.C."/>
            <person name="Frey K.G."/>
            <person name="Wang L.F."/>
            <person name="Wang J."/>
        </authorList>
    </citation>
    <scope>NUCLEOTIDE SEQUENCE [LARGE SCALE GENOMIC DNA]</scope>
</reference>
<keyword evidence="2" id="KW-1185">Reference proteome</keyword>
<gene>
    <name evidence="1" type="ORF">MDA_GLEAN10012774</name>
</gene>
<dbReference type="EMBL" id="KB111141">
    <property type="protein sequence ID" value="ELK26401.1"/>
    <property type="molecule type" value="Genomic_DNA"/>
</dbReference>
<dbReference type="Proteomes" id="UP000010556">
    <property type="component" value="Unassembled WGS sequence"/>
</dbReference>
<evidence type="ECO:0000313" key="1">
    <source>
        <dbReference type="EMBL" id="ELK26401.1"/>
    </source>
</evidence>
<proteinExistence type="predicted"/>
<organism evidence="1 2">
    <name type="scientific">Myotis davidii</name>
    <name type="common">David's myotis</name>
    <dbReference type="NCBI Taxonomy" id="225400"/>
    <lineage>
        <taxon>Eukaryota</taxon>
        <taxon>Metazoa</taxon>
        <taxon>Chordata</taxon>
        <taxon>Craniata</taxon>
        <taxon>Vertebrata</taxon>
        <taxon>Euteleostomi</taxon>
        <taxon>Mammalia</taxon>
        <taxon>Eutheria</taxon>
        <taxon>Laurasiatheria</taxon>
        <taxon>Chiroptera</taxon>
        <taxon>Yangochiroptera</taxon>
        <taxon>Vespertilionidae</taxon>
        <taxon>Myotis</taxon>
    </lineage>
</organism>
<protein>
    <submittedName>
        <fullName evidence="1">Uncharacterized protein</fullName>
    </submittedName>
</protein>
<accession>L5LKG3</accession>
<evidence type="ECO:0000313" key="2">
    <source>
        <dbReference type="Proteomes" id="UP000010556"/>
    </source>
</evidence>
<dbReference type="AlphaFoldDB" id="L5LKG3"/>